<dbReference type="Gene3D" id="1.20.1250.20">
    <property type="entry name" value="MFS general substrate transporter like domains"/>
    <property type="match status" value="1"/>
</dbReference>
<evidence type="ECO:0000256" key="1">
    <source>
        <dbReference type="ARBA" id="ARBA00004651"/>
    </source>
</evidence>
<feature type="transmembrane region" description="Helical" evidence="7">
    <location>
        <begin position="280"/>
        <end position="298"/>
    </location>
</feature>
<feature type="transmembrane region" description="Helical" evidence="7">
    <location>
        <begin position="245"/>
        <end position="268"/>
    </location>
</feature>
<dbReference type="InterPro" id="IPR050171">
    <property type="entry name" value="MFS_Transporters"/>
</dbReference>
<feature type="transmembrane region" description="Helical" evidence="7">
    <location>
        <begin position="99"/>
        <end position="125"/>
    </location>
</feature>
<keyword evidence="3" id="KW-1003">Cell membrane</keyword>
<dbReference type="InterPro" id="IPR020846">
    <property type="entry name" value="MFS_dom"/>
</dbReference>
<evidence type="ECO:0000313" key="10">
    <source>
        <dbReference type="Proteomes" id="UP000218505"/>
    </source>
</evidence>
<evidence type="ECO:0000256" key="6">
    <source>
        <dbReference type="ARBA" id="ARBA00023136"/>
    </source>
</evidence>
<name>A0A290ZA02_9PSEU</name>
<evidence type="ECO:0000256" key="7">
    <source>
        <dbReference type="SAM" id="Phobius"/>
    </source>
</evidence>
<feature type="transmembrane region" description="Helical" evidence="7">
    <location>
        <begin position="40"/>
        <end position="63"/>
    </location>
</feature>
<dbReference type="RefSeq" id="WP_096495630.1">
    <property type="nucleotide sequence ID" value="NZ_CP023445.1"/>
</dbReference>
<dbReference type="PROSITE" id="PS50850">
    <property type="entry name" value="MFS"/>
    <property type="match status" value="1"/>
</dbReference>
<dbReference type="PANTHER" id="PTHR23517">
    <property type="entry name" value="RESISTANCE PROTEIN MDTM, PUTATIVE-RELATED-RELATED"/>
    <property type="match status" value="1"/>
</dbReference>
<keyword evidence="2" id="KW-0813">Transport</keyword>
<keyword evidence="4 7" id="KW-0812">Transmembrane</keyword>
<feature type="transmembrane region" description="Helical" evidence="7">
    <location>
        <begin position="75"/>
        <end position="93"/>
    </location>
</feature>
<feature type="transmembrane region" description="Helical" evidence="7">
    <location>
        <begin position="12"/>
        <end position="34"/>
    </location>
</feature>
<feature type="transmembrane region" description="Helical" evidence="7">
    <location>
        <begin position="348"/>
        <end position="366"/>
    </location>
</feature>
<sequence>MASTRSRGGPALIAALVVDSVGNGMFVPLALLFFTRLTEVPLTLIGVLVSLANTLTLPIPVLAGRLADRVGPLPLVVGAQFAQGLGYLAYTAVDGPAGIFLSSGLVAVGVRFFWSSVFTAVADFADGSTRAMSKDQWFAWANMARTAGLGVGGLVTAVVVTSDEDPVHRGVAVGSAACYLLAGAAIGAFVRAPRRERETAGDGGYRAMLRDRPFLALTGINSVFAMTSLMLALGLPVFVVEALRAPAWLAPVVLVGNTLVLSLLAAPVVRRLAPFRRTRVLVAAAALWAGWCLLFAALGPGRLPRVLPVLLVATALFTAAELVHAPVSMALATALAPPSARGRYLASFQYSFTAAGIVGPAFFTSLFEVRHWLPWLALAAVNGLAGVAVLRLERVVPAAARRARDEGAPAAG</sequence>
<dbReference type="InterPro" id="IPR036259">
    <property type="entry name" value="MFS_trans_sf"/>
</dbReference>
<reference evidence="9" key="1">
    <citation type="submission" date="2017-09" db="EMBL/GenBank/DDBJ databases">
        <title>Complete Genome Sequence of ansamitocin-producing Bacterium Actinosynnema pretiosum X47.</title>
        <authorList>
            <person name="Cao G."/>
            <person name="Zong G."/>
            <person name="Zhong C."/>
            <person name="Fu J."/>
        </authorList>
    </citation>
    <scope>NUCLEOTIDE SEQUENCE [LARGE SCALE GENOMIC DNA]</scope>
    <source>
        <strain evidence="9">X47</strain>
    </source>
</reference>
<evidence type="ECO:0000256" key="2">
    <source>
        <dbReference type="ARBA" id="ARBA00022448"/>
    </source>
</evidence>
<evidence type="ECO:0000256" key="3">
    <source>
        <dbReference type="ARBA" id="ARBA00022475"/>
    </source>
</evidence>
<dbReference type="GO" id="GO:0005886">
    <property type="term" value="C:plasma membrane"/>
    <property type="evidence" value="ECO:0007669"/>
    <property type="project" value="UniProtKB-SubCell"/>
</dbReference>
<dbReference type="InterPro" id="IPR011701">
    <property type="entry name" value="MFS"/>
</dbReference>
<feature type="transmembrane region" description="Helical" evidence="7">
    <location>
        <begin position="310"/>
        <end position="336"/>
    </location>
</feature>
<dbReference type="KEGG" id="apre:CNX65_23045"/>
<accession>A0A290ZA02</accession>
<keyword evidence="5 7" id="KW-1133">Transmembrane helix</keyword>
<dbReference type="GO" id="GO:0022857">
    <property type="term" value="F:transmembrane transporter activity"/>
    <property type="evidence" value="ECO:0007669"/>
    <property type="project" value="InterPro"/>
</dbReference>
<feature type="transmembrane region" description="Helical" evidence="7">
    <location>
        <begin position="372"/>
        <end position="392"/>
    </location>
</feature>
<feature type="transmembrane region" description="Helical" evidence="7">
    <location>
        <begin position="214"/>
        <end position="239"/>
    </location>
</feature>
<feature type="transmembrane region" description="Helical" evidence="7">
    <location>
        <begin position="137"/>
        <end position="160"/>
    </location>
</feature>
<keyword evidence="6 7" id="KW-0472">Membrane</keyword>
<dbReference type="Proteomes" id="UP000218505">
    <property type="component" value="Chromosome"/>
</dbReference>
<keyword evidence="10" id="KW-1185">Reference proteome</keyword>
<feature type="transmembrane region" description="Helical" evidence="7">
    <location>
        <begin position="172"/>
        <end position="193"/>
    </location>
</feature>
<evidence type="ECO:0000256" key="5">
    <source>
        <dbReference type="ARBA" id="ARBA00022989"/>
    </source>
</evidence>
<evidence type="ECO:0000256" key="4">
    <source>
        <dbReference type="ARBA" id="ARBA00022692"/>
    </source>
</evidence>
<comment type="subcellular location">
    <subcellularLocation>
        <location evidence="1">Cell membrane</location>
        <topology evidence="1">Multi-pass membrane protein</topology>
    </subcellularLocation>
</comment>
<organism evidence="9 10">
    <name type="scientific">Actinosynnema pretiosum</name>
    <dbReference type="NCBI Taxonomy" id="42197"/>
    <lineage>
        <taxon>Bacteria</taxon>
        <taxon>Bacillati</taxon>
        <taxon>Actinomycetota</taxon>
        <taxon>Actinomycetes</taxon>
        <taxon>Pseudonocardiales</taxon>
        <taxon>Pseudonocardiaceae</taxon>
        <taxon>Actinosynnema</taxon>
    </lineage>
</organism>
<feature type="domain" description="Major facilitator superfamily (MFS) profile" evidence="8">
    <location>
        <begin position="171"/>
        <end position="412"/>
    </location>
</feature>
<dbReference type="Pfam" id="PF07690">
    <property type="entry name" value="MFS_1"/>
    <property type="match status" value="1"/>
</dbReference>
<dbReference type="AlphaFoldDB" id="A0A290ZA02"/>
<proteinExistence type="predicted"/>
<gene>
    <name evidence="9" type="ORF">CNX65_23045</name>
</gene>
<protein>
    <submittedName>
        <fullName evidence="9">MFS transporter</fullName>
    </submittedName>
</protein>
<evidence type="ECO:0000259" key="8">
    <source>
        <dbReference type="PROSITE" id="PS50850"/>
    </source>
</evidence>
<dbReference type="SUPFAM" id="SSF103473">
    <property type="entry name" value="MFS general substrate transporter"/>
    <property type="match status" value="1"/>
</dbReference>
<evidence type="ECO:0000313" key="9">
    <source>
        <dbReference type="EMBL" id="ATE55799.1"/>
    </source>
</evidence>
<dbReference type="EMBL" id="CP023445">
    <property type="protein sequence ID" value="ATE55799.1"/>
    <property type="molecule type" value="Genomic_DNA"/>
</dbReference>
<dbReference type="PANTHER" id="PTHR23517:SF2">
    <property type="entry name" value="MULTIDRUG RESISTANCE PROTEIN MDTH"/>
    <property type="match status" value="1"/>
</dbReference>